<dbReference type="EMBL" id="FWFX01000017">
    <property type="protein sequence ID" value="SLN70792.1"/>
    <property type="molecule type" value="Genomic_DNA"/>
</dbReference>
<evidence type="ECO:0000313" key="1">
    <source>
        <dbReference type="EMBL" id="SLN70792.1"/>
    </source>
</evidence>
<name>A0A1X7A4X5_9RHOB</name>
<sequence>MTGKKEISIVETLELLDEKFANVINHFSQGEYAFWLGSAISKERVIGLDGVLSKLLEFLRSRATQDFDCPFKKSLNEVLAIADLSAEETEQVDLEQPANEWLCINAIIDKLWNSYSDVLSVRVGEEPLDYLLWDGLEFKTTFANQEPDLEHLAIGMLVLEGVVKDIATANWDGLLEAAMRKLGHEGTGYQVTVTGQDLQGPEACAKLYKFHGCALRAIDDEDNYRKLLVARDAQIIGWLTNDNFKMVREQLHSLLQRRRTLMIGLSAQDSNIKTLFGGVGEGKFWQWDNSPTPIVISSKNVGNDQKTLLNVTYGPEAFEEHEKEILDRSAIPAYSKTLLTALLLDILTKKLVTLACDANAPKLTGDDRERVCFGLKHLRNRTARAGESNSRNLVEKIALTTARARHQLQDGESPTGPLNYYPLDNAPLHLMQGKQALFATGMREAAAALGIVGLADQKGEWVVTVDDPKNANSGALRLTTQHATSRVFLAANDHVITELINCGAFSEDDTDTVVVCSKNVSSRQQRNPSANLRGARGEPRFISFGPMLEASDDVDSLYDSFRKEVAI</sequence>
<keyword evidence="2" id="KW-1185">Reference proteome</keyword>
<dbReference type="AlphaFoldDB" id="A0A1X7A4X5"/>
<dbReference type="RefSeq" id="WP_085807519.1">
    <property type="nucleotide sequence ID" value="NZ_FWFX01000017.1"/>
</dbReference>
<dbReference type="Pfam" id="PF13289">
    <property type="entry name" value="SIR2_2"/>
    <property type="match status" value="1"/>
</dbReference>
<accession>A0A1X7A4X5</accession>
<protein>
    <submittedName>
        <fullName evidence="1">Uncharacterized protein</fullName>
    </submittedName>
</protein>
<gene>
    <name evidence="1" type="ORF">ROA7450_03860</name>
</gene>
<evidence type="ECO:0000313" key="2">
    <source>
        <dbReference type="Proteomes" id="UP000193061"/>
    </source>
</evidence>
<organism evidence="1 2">
    <name type="scientific">Roseovarius albus</name>
    <dbReference type="NCBI Taxonomy" id="1247867"/>
    <lineage>
        <taxon>Bacteria</taxon>
        <taxon>Pseudomonadati</taxon>
        <taxon>Pseudomonadota</taxon>
        <taxon>Alphaproteobacteria</taxon>
        <taxon>Rhodobacterales</taxon>
        <taxon>Roseobacteraceae</taxon>
        <taxon>Roseovarius</taxon>
    </lineage>
</organism>
<proteinExistence type="predicted"/>
<dbReference type="OrthoDB" id="9148542at2"/>
<reference evidence="1 2" key="1">
    <citation type="submission" date="2017-03" db="EMBL/GenBank/DDBJ databases">
        <authorList>
            <person name="Afonso C.L."/>
            <person name="Miller P.J."/>
            <person name="Scott M.A."/>
            <person name="Spackman E."/>
            <person name="Goraichik I."/>
            <person name="Dimitrov K.M."/>
            <person name="Suarez D.L."/>
            <person name="Swayne D.E."/>
        </authorList>
    </citation>
    <scope>NUCLEOTIDE SEQUENCE [LARGE SCALE GENOMIC DNA]</scope>
    <source>
        <strain evidence="1 2">CECT 7450</strain>
    </source>
</reference>
<dbReference type="Proteomes" id="UP000193061">
    <property type="component" value="Unassembled WGS sequence"/>
</dbReference>